<dbReference type="Pfam" id="PF00553">
    <property type="entry name" value="CBM_2"/>
    <property type="match status" value="1"/>
</dbReference>
<evidence type="ECO:0000256" key="3">
    <source>
        <dbReference type="ARBA" id="ARBA00022801"/>
    </source>
</evidence>
<dbReference type="GO" id="GO:0004553">
    <property type="term" value="F:hydrolase activity, hydrolyzing O-glycosyl compounds"/>
    <property type="evidence" value="ECO:0007669"/>
    <property type="project" value="InterPro"/>
</dbReference>
<dbReference type="Gene3D" id="2.60.40.290">
    <property type="match status" value="1"/>
</dbReference>
<dbReference type="InterPro" id="IPR008965">
    <property type="entry name" value="CBM2/CBM3_carb-bd_dom_sf"/>
</dbReference>
<dbReference type="Proteomes" id="UP000315842">
    <property type="component" value="Unassembled WGS sequence"/>
</dbReference>
<keyword evidence="2" id="KW-0677">Repeat</keyword>
<feature type="compositionally biased region" description="Acidic residues" evidence="5">
    <location>
        <begin position="215"/>
        <end position="241"/>
    </location>
</feature>
<feature type="chain" id="PRO_5021331047" description="CBM2 domain-containing protein" evidence="6">
    <location>
        <begin position="20"/>
        <end position="337"/>
    </location>
</feature>
<keyword evidence="3" id="KW-0378">Hydrolase</keyword>
<feature type="domain" description="CBM2" evidence="7">
    <location>
        <begin position="243"/>
        <end position="337"/>
    </location>
</feature>
<dbReference type="Pfam" id="PF04886">
    <property type="entry name" value="PT"/>
    <property type="match status" value="1"/>
</dbReference>
<dbReference type="PANTHER" id="PTHR34823:SF1">
    <property type="entry name" value="CHITIN-BINDING TYPE-4 DOMAIN-CONTAINING PROTEIN"/>
    <property type="match status" value="1"/>
</dbReference>
<organism evidence="8 9">
    <name type="scientific">Cellulomonas uda</name>
    <dbReference type="NCBI Taxonomy" id="1714"/>
    <lineage>
        <taxon>Bacteria</taxon>
        <taxon>Bacillati</taxon>
        <taxon>Actinomycetota</taxon>
        <taxon>Actinomycetes</taxon>
        <taxon>Micrococcales</taxon>
        <taxon>Cellulomonadaceae</taxon>
        <taxon>Cellulomonas</taxon>
    </lineage>
</organism>
<evidence type="ECO:0000256" key="2">
    <source>
        <dbReference type="ARBA" id="ARBA00022737"/>
    </source>
</evidence>
<dbReference type="EMBL" id="BJLP01000021">
    <property type="protein sequence ID" value="GEA81056.1"/>
    <property type="molecule type" value="Genomic_DNA"/>
</dbReference>
<evidence type="ECO:0000259" key="7">
    <source>
        <dbReference type="PROSITE" id="PS51173"/>
    </source>
</evidence>
<feature type="signal peptide" evidence="6">
    <location>
        <begin position="1"/>
        <end position="19"/>
    </location>
</feature>
<dbReference type="InterPro" id="IPR014756">
    <property type="entry name" value="Ig_E-set"/>
</dbReference>
<dbReference type="SMART" id="SM00637">
    <property type="entry name" value="CBD_II"/>
    <property type="match status" value="1"/>
</dbReference>
<evidence type="ECO:0000256" key="6">
    <source>
        <dbReference type="SAM" id="SignalP"/>
    </source>
</evidence>
<dbReference type="InterPro" id="IPR012291">
    <property type="entry name" value="CBM2_carb-bd_dom_sf"/>
</dbReference>
<accession>A0A4Y3KBI2</accession>
<dbReference type="SUPFAM" id="SSF81296">
    <property type="entry name" value="E set domains"/>
    <property type="match status" value="1"/>
</dbReference>
<sequence length="337" mass="35300">MALALGLGALTLAAPSASAHGSVTDPPTRNYSCWERWGDDHLNPQMATDDPMCWQAFQDNPNAMWNWNGLFRENVGGQHQAVIPDGQLCSGGRTQNGLYKSMDTVGAWTATRVPNSFRLTLTDGAKHGADYLKIYVTKPGFDPTTQALTWGSLDLVKTTGSYPTTGLYQTDVSLPNRSGRAVLYTIWQASHLDQPYYLCSDIIIGEGGGDPTQEPTDEPTQEPTDEPTQEPTDEPTQEPTDEPTVPSGACTATVKVNSSWSGGYVADVVVTAGSGGLKGWKVTVNGATVTQAWGGTASGNVITNAAWNGTLASGQSATAGFVGSGSSSGLTASCAAA</sequence>
<keyword evidence="1 6" id="KW-0732">Signal</keyword>
<name>A0A4Y3KBI2_CELUD</name>
<dbReference type="Gene3D" id="2.70.50.50">
    <property type="entry name" value="chitin-binding protein cbp21"/>
    <property type="match status" value="1"/>
</dbReference>
<dbReference type="GO" id="GO:0005975">
    <property type="term" value="P:carbohydrate metabolic process"/>
    <property type="evidence" value="ECO:0007669"/>
    <property type="project" value="InterPro"/>
</dbReference>
<dbReference type="InterPro" id="IPR051024">
    <property type="entry name" value="GlcNAc_Chitin_IntDeg"/>
</dbReference>
<dbReference type="PANTHER" id="PTHR34823">
    <property type="entry name" value="GLCNAC-BINDING PROTEIN A"/>
    <property type="match status" value="1"/>
</dbReference>
<dbReference type="InterPro" id="IPR006970">
    <property type="entry name" value="PT"/>
</dbReference>
<dbReference type="Pfam" id="PF03067">
    <property type="entry name" value="LPMO_10"/>
    <property type="match status" value="1"/>
</dbReference>
<evidence type="ECO:0000313" key="8">
    <source>
        <dbReference type="EMBL" id="GEA81056.1"/>
    </source>
</evidence>
<keyword evidence="9" id="KW-1185">Reference proteome</keyword>
<dbReference type="InterPro" id="IPR001919">
    <property type="entry name" value="CBD2"/>
</dbReference>
<dbReference type="SUPFAM" id="SSF49384">
    <property type="entry name" value="Carbohydrate-binding domain"/>
    <property type="match status" value="1"/>
</dbReference>
<protein>
    <recommendedName>
        <fullName evidence="7">CBM2 domain-containing protein</fullName>
    </recommendedName>
</protein>
<dbReference type="AlphaFoldDB" id="A0A4Y3KBI2"/>
<comment type="caution">
    <text evidence="8">The sequence shown here is derived from an EMBL/GenBank/DDBJ whole genome shotgun (WGS) entry which is preliminary data.</text>
</comment>
<proteinExistence type="predicted"/>
<dbReference type="InterPro" id="IPR004302">
    <property type="entry name" value="Cellulose/chitin-bd_N"/>
</dbReference>
<feature type="region of interest" description="Disordered" evidence="5">
    <location>
        <begin position="204"/>
        <end position="248"/>
    </location>
</feature>
<evidence type="ECO:0000256" key="4">
    <source>
        <dbReference type="ARBA" id="ARBA00023295"/>
    </source>
</evidence>
<evidence type="ECO:0000256" key="1">
    <source>
        <dbReference type="ARBA" id="ARBA00022729"/>
    </source>
</evidence>
<evidence type="ECO:0000313" key="9">
    <source>
        <dbReference type="Proteomes" id="UP000315842"/>
    </source>
</evidence>
<dbReference type="GO" id="GO:0030247">
    <property type="term" value="F:polysaccharide binding"/>
    <property type="evidence" value="ECO:0007669"/>
    <property type="project" value="UniProtKB-UniRule"/>
</dbReference>
<dbReference type="CDD" id="cd21177">
    <property type="entry name" value="LPMO_AA10"/>
    <property type="match status" value="1"/>
</dbReference>
<dbReference type="PROSITE" id="PS51173">
    <property type="entry name" value="CBM2"/>
    <property type="match status" value="1"/>
</dbReference>
<keyword evidence="4" id="KW-0326">Glycosidase</keyword>
<evidence type="ECO:0000256" key="5">
    <source>
        <dbReference type="SAM" id="MobiDB-lite"/>
    </source>
</evidence>
<reference evidence="8 9" key="1">
    <citation type="submission" date="2019-06" db="EMBL/GenBank/DDBJ databases">
        <title>Whole genome shotgun sequence of Cellulomonas uda NBRC 3747.</title>
        <authorList>
            <person name="Hosoyama A."/>
            <person name="Uohara A."/>
            <person name="Ohji S."/>
            <person name="Ichikawa N."/>
        </authorList>
    </citation>
    <scope>NUCLEOTIDE SEQUENCE [LARGE SCALE GENOMIC DNA]</scope>
    <source>
        <strain evidence="8 9">NBRC 3747</strain>
    </source>
</reference>
<gene>
    <name evidence="8" type="ORF">CUD01_15000</name>
</gene>